<dbReference type="AlphaFoldDB" id="A0A9K3H284"/>
<dbReference type="PANTHER" id="PTHR10520">
    <property type="entry name" value="TRIFUNCTIONAL PURINE BIOSYNTHETIC PROTEIN ADENOSINE-3-RELATED"/>
    <property type="match status" value="1"/>
</dbReference>
<comment type="caution">
    <text evidence="7">The sequence shown here is derived from an EMBL/GenBank/DDBJ whole genome shotgun (WGS) entry which is preliminary data.</text>
</comment>
<dbReference type="InterPro" id="IPR004733">
    <property type="entry name" value="PurM_cligase"/>
</dbReference>
<keyword evidence="3 7" id="KW-0436">Ligase</keyword>
<organism evidence="7 8">
    <name type="scientific">Helianthus annuus</name>
    <name type="common">Common sunflower</name>
    <dbReference type="NCBI Taxonomy" id="4232"/>
    <lineage>
        <taxon>Eukaryota</taxon>
        <taxon>Viridiplantae</taxon>
        <taxon>Streptophyta</taxon>
        <taxon>Embryophyta</taxon>
        <taxon>Tracheophyta</taxon>
        <taxon>Spermatophyta</taxon>
        <taxon>Magnoliopsida</taxon>
        <taxon>eudicotyledons</taxon>
        <taxon>Gunneridae</taxon>
        <taxon>Pentapetalae</taxon>
        <taxon>asterids</taxon>
        <taxon>campanulids</taxon>
        <taxon>Asterales</taxon>
        <taxon>Asteraceae</taxon>
        <taxon>Asteroideae</taxon>
        <taxon>Heliantheae alliance</taxon>
        <taxon>Heliantheae</taxon>
        <taxon>Helianthus</taxon>
    </lineage>
</organism>
<name>A0A9K3H284_HELAN</name>
<keyword evidence="8" id="KW-1185">Reference proteome</keyword>
<protein>
    <recommendedName>
        <fullName evidence="2">phosphoribosylformylglycinamidine cyclo-ligase</fullName>
        <ecNumber evidence="2">6.3.3.1</ecNumber>
    </recommendedName>
</protein>
<gene>
    <name evidence="7" type="ORF">HanXRQr2_Chr15g0695741</name>
</gene>
<feature type="domain" description="PurM-like C-terminal" evidence="6">
    <location>
        <begin position="5"/>
        <end position="90"/>
    </location>
</feature>
<dbReference type="SUPFAM" id="SSF56042">
    <property type="entry name" value="PurM C-terminal domain-like"/>
    <property type="match status" value="1"/>
</dbReference>
<keyword evidence="4" id="KW-0547">Nucleotide-binding</keyword>
<dbReference type="Pfam" id="PF02769">
    <property type="entry name" value="AIRS_C"/>
    <property type="match status" value="1"/>
</dbReference>
<evidence type="ECO:0000313" key="8">
    <source>
        <dbReference type="Proteomes" id="UP000215914"/>
    </source>
</evidence>
<evidence type="ECO:0000256" key="1">
    <source>
        <dbReference type="ARBA" id="ARBA00004686"/>
    </source>
</evidence>
<keyword evidence="5" id="KW-0067">ATP-binding</keyword>
<dbReference type="PANTHER" id="PTHR10520:SF12">
    <property type="entry name" value="TRIFUNCTIONAL PURINE BIOSYNTHETIC PROTEIN ADENOSINE-3"/>
    <property type="match status" value="1"/>
</dbReference>
<dbReference type="EMBL" id="MNCJ02000330">
    <property type="protein sequence ID" value="KAF5764757.1"/>
    <property type="molecule type" value="Genomic_DNA"/>
</dbReference>
<dbReference type="InterPro" id="IPR036676">
    <property type="entry name" value="PurM-like_C_sf"/>
</dbReference>
<dbReference type="Proteomes" id="UP000215914">
    <property type="component" value="Unassembled WGS sequence"/>
</dbReference>
<reference evidence="7" key="2">
    <citation type="submission" date="2020-06" db="EMBL/GenBank/DDBJ databases">
        <title>Helianthus annuus Genome sequencing and assembly Release 2.</title>
        <authorList>
            <person name="Gouzy J."/>
            <person name="Langlade N."/>
            <person name="Munos S."/>
        </authorList>
    </citation>
    <scope>NUCLEOTIDE SEQUENCE</scope>
    <source>
        <tissue evidence="7">Leaves</tissue>
    </source>
</reference>
<evidence type="ECO:0000256" key="4">
    <source>
        <dbReference type="ARBA" id="ARBA00022741"/>
    </source>
</evidence>
<evidence type="ECO:0000313" key="7">
    <source>
        <dbReference type="EMBL" id="KAF5764757.1"/>
    </source>
</evidence>
<evidence type="ECO:0000256" key="2">
    <source>
        <dbReference type="ARBA" id="ARBA00013047"/>
    </source>
</evidence>
<dbReference type="GO" id="GO:0006189">
    <property type="term" value="P:'de novo' IMP biosynthetic process"/>
    <property type="evidence" value="ECO:0007669"/>
    <property type="project" value="InterPro"/>
</dbReference>
<proteinExistence type="predicted"/>
<evidence type="ECO:0000256" key="3">
    <source>
        <dbReference type="ARBA" id="ARBA00022598"/>
    </source>
</evidence>
<dbReference type="OrthoDB" id="2018833at2759"/>
<dbReference type="Gramene" id="mRNA:HanXRQr2_Chr15g0695741">
    <property type="protein sequence ID" value="mRNA:HanXRQr2_Chr15g0695741"/>
    <property type="gene ID" value="HanXRQr2_Chr15g0695741"/>
</dbReference>
<sequence>MLNRVLSIISKGGLKGITHITGAGLTNNVPHVFPQGLRAHMYNNSWSVLPVFKWIQKDGNIEDAEMKRTFNMGIGMVLVAGEKAAQRKEIKKLNLVIRSSLRKRMKKKKG</sequence>
<dbReference type="Gene3D" id="3.90.650.10">
    <property type="entry name" value="PurM-like C-terminal domain"/>
    <property type="match status" value="1"/>
</dbReference>
<dbReference type="EC" id="6.3.3.1" evidence="2"/>
<reference evidence="7" key="1">
    <citation type="journal article" date="2017" name="Nature">
        <title>The sunflower genome provides insights into oil metabolism, flowering and Asterid evolution.</title>
        <authorList>
            <person name="Badouin H."/>
            <person name="Gouzy J."/>
            <person name="Grassa C.J."/>
            <person name="Murat F."/>
            <person name="Staton S.E."/>
            <person name="Cottret L."/>
            <person name="Lelandais-Briere C."/>
            <person name="Owens G.L."/>
            <person name="Carrere S."/>
            <person name="Mayjonade B."/>
            <person name="Legrand L."/>
            <person name="Gill N."/>
            <person name="Kane N.C."/>
            <person name="Bowers J.E."/>
            <person name="Hubner S."/>
            <person name="Bellec A."/>
            <person name="Berard A."/>
            <person name="Berges H."/>
            <person name="Blanchet N."/>
            <person name="Boniface M.C."/>
            <person name="Brunel D."/>
            <person name="Catrice O."/>
            <person name="Chaidir N."/>
            <person name="Claudel C."/>
            <person name="Donnadieu C."/>
            <person name="Faraut T."/>
            <person name="Fievet G."/>
            <person name="Helmstetter N."/>
            <person name="King M."/>
            <person name="Knapp S.J."/>
            <person name="Lai Z."/>
            <person name="Le Paslier M.C."/>
            <person name="Lippi Y."/>
            <person name="Lorenzon L."/>
            <person name="Mandel J.R."/>
            <person name="Marage G."/>
            <person name="Marchand G."/>
            <person name="Marquand E."/>
            <person name="Bret-Mestries E."/>
            <person name="Morien E."/>
            <person name="Nambeesan S."/>
            <person name="Nguyen T."/>
            <person name="Pegot-Espagnet P."/>
            <person name="Pouilly N."/>
            <person name="Raftis F."/>
            <person name="Sallet E."/>
            <person name="Schiex T."/>
            <person name="Thomas J."/>
            <person name="Vandecasteele C."/>
            <person name="Vares D."/>
            <person name="Vear F."/>
            <person name="Vautrin S."/>
            <person name="Crespi M."/>
            <person name="Mangin B."/>
            <person name="Burke J.M."/>
            <person name="Salse J."/>
            <person name="Munos S."/>
            <person name="Vincourt P."/>
            <person name="Rieseberg L.H."/>
            <person name="Langlade N.B."/>
        </authorList>
    </citation>
    <scope>NUCLEOTIDE SEQUENCE</scope>
    <source>
        <tissue evidence="7">Leaves</tissue>
    </source>
</reference>
<dbReference type="InterPro" id="IPR010918">
    <property type="entry name" value="PurM-like_C_dom"/>
</dbReference>
<comment type="pathway">
    <text evidence="1">Purine metabolism; IMP biosynthesis via de novo pathway; 5-amino-1-(5-phospho-D-ribosyl)imidazole from N(2)-formyl-N(1)-(5-phospho-D-ribosyl)glycinamide: step 2/2.</text>
</comment>
<dbReference type="GO" id="GO:0005524">
    <property type="term" value="F:ATP binding"/>
    <property type="evidence" value="ECO:0007669"/>
    <property type="project" value="UniProtKB-KW"/>
</dbReference>
<evidence type="ECO:0000256" key="5">
    <source>
        <dbReference type="ARBA" id="ARBA00022840"/>
    </source>
</evidence>
<accession>A0A9K3H284</accession>
<dbReference type="GO" id="GO:0004641">
    <property type="term" value="F:phosphoribosylformylglycinamidine cyclo-ligase activity"/>
    <property type="evidence" value="ECO:0007669"/>
    <property type="project" value="UniProtKB-EC"/>
</dbReference>
<evidence type="ECO:0000259" key="6">
    <source>
        <dbReference type="Pfam" id="PF02769"/>
    </source>
</evidence>